<reference evidence="3" key="1">
    <citation type="submission" date="2014-07" db="EMBL/GenBank/DDBJ databases">
        <authorList>
            <person name="Martin A.A"/>
            <person name="De Silva N."/>
        </authorList>
    </citation>
    <scope>NUCLEOTIDE SEQUENCE</scope>
</reference>
<feature type="compositionally biased region" description="Polar residues" evidence="1">
    <location>
        <begin position="664"/>
        <end position="675"/>
    </location>
</feature>
<reference evidence="4" key="2">
    <citation type="submission" date="2015-08" db="UniProtKB">
        <authorList>
            <consortium name="WormBaseParasite"/>
        </authorList>
    </citation>
    <scope>IDENTIFICATION</scope>
</reference>
<feature type="transmembrane region" description="Helical" evidence="2">
    <location>
        <begin position="596"/>
        <end position="621"/>
    </location>
</feature>
<keyword evidence="2" id="KW-1133">Transmembrane helix</keyword>
<feature type="compositionally biased region" description="Low complexity" evidence="1">
    <location>
        <begin position="635"/>
        <end position="659"/>
    </location>
</feature>
<dbReference type="WBParaSite" id="SVE_0785200.1">
    <property type="protein sequence ID" value="SVE_0785200.1"/>
    <property type="gene ID" value="SVE_0785200"/>
</dbReference>
<evidence type="ECO:0000256" key="2">
    <source>
        <dbReference type="SAM" id="Phobius"/>
    </source>
</evidence>
<evidence type="ECO:0000313" key="4">
    <source>
        <dbReference type="WBParaSite" id="SVE_0785200.1"/>
    </source>
</evidence>
<feature type="region of interest" description="Disordered" evidence="1">
    <location>
        <begin position="635"/>
        <end position="675"/>
    </location>
</feature>
<dbReference type="AlphaFoldDB" id="A0A0K0FG53"/>
<evidence type="ECO:0000313" key="3">
    <source>
        <dbReference type="Proteomes" id="UP000035680"/>
    </source>
</evidence>
<sequence>MLILIFLLISQILTFKVKWDGRKDGIPQTYKLENLKDKMFIWESKNHNTTQEYLPVPLAISNILLVKNAKILKANASNYVPNGNIIKFYVRDKPFIYAAVVYDETNYFQNFIYQTCQIAHCENGLTLIPKEQQTVIIFGKDGYKFIEIIYVKYITEDMNLKLYVFTISGDDFPLVICPYKGWVSIYSGTEFIPYEETNGIMFDQFRHRHILLPAYPRNEDTDVFVCGSIKYKDGSQLTISYIMELDNYYVIKSNEPTNDFEDIWKCSDTNIISHNYYFVYSKNDKILNKMKYIKYNSRDSTKFYYNDIMYIYENNRELKEFQKNGYYAHGDIIKFTNIKPLCKRTLPQLKFKLKLVSPDGDNIFYSKNETDILNVSEDMLNKELNYKCKIFVEEASSHSFLSNYYDDVMEVSLVSKDEDGNKIFHDTIEFKDNFDGFKKYECEIRLKDNKFRYKYAIENLSFIPIPSNISLTNQNEEWRVKEDVVIQCQKRLSNIGKIHSIKVEISENFFVTYSNLTSNGVFNIEGDYVRANYENLIKSQGRNNNNVKRLTTICVYKVMGERIISIVKSGTVLQKTIFTKKANKSDQMKKNRNKEVIIGLSVGILIIILAIIIAITTIFVVRCLNKRRRKQSNLSTSSSFSSYSNSSMSGSLMSGSGLSAPSIKKSQTKVSGVNK</sequence>
<name>A0A0K0FG53_STRVS</name>
<keyword evidence="2" id="KW-0472">Membrane</keyword>
<protein>
    <submittedName>
        <fullName evidence="4">6-cysteine protein</fullName>
    </submittedName>
</protein>
<organism evidence="3 4">
    <name type="scientific">Strongyloides venezuelensis</name>
    <name type="common">Threadworm</name>
    <dbReference type="NCBI Taxonomy" id="75913"/>
    <lineage>
        <taxon>Eukaryota</taxon>
        <taxon>Metazoa</taxon>
        <taxon>Ecdysozoa</taxon>
        <taxon>Nematoda</taxon>
        <taxon>Chromadorea</taxon>
        <taxon>Rhabditida</taxon>
        <taxon>Tylenchina</taxon>
        <taxon>Panagrolaimomorpha</taxon>
        <taxon>Strongyloidoidea</taxon>
        <taxon>Strongyloididae</taxon>
        <taxon>Strongyloides</taxon>
    </lineage>
</organism>
<keyword evidence="2" id="KW-0812">Transmembrane</keyword>
<accession>A0A0K0FG53</accession>
<dbReference type="Proteomes" id="UP000035680">
    <property type="component" value="Unassembled WGS sequence"/>
</dbReference>
<keyword evidence="3" id="KW-1185">Reference proteome</keyword>
<proteinExistence type="predicted"/>
<evidence type="ECO:0000256" key="1">
    <source>
        <dbReference type="SAM" id="MobiDB-lite"/>
    </source>
</evidence>